<dbReference type="EMBL" id="MN739690">
    <property type="protein sequence ID" value="QHT21347.1"/>
    <property type="molecule type" value="Genomic_DNA"/>
</dbReference>
<evidence type="ECO:0000256" key="4">
    <source>
        <dbReference type="ARBA" id="ARBA00023163"/>
    </source>
</evidence>
<organism evidence="6">
    <name type="scientific">viral metagenome</name>
    <dbReference type="NCBI Taxonomy" id="1070528"/>
    <lineage>
        <taxon>unclassified sequences</taxon>
        <taxon>metagenomes</taxon>
        <taxon>organismal metagenomes</taxon>
    </lineage>
</organism>
<evidence type="ECO:0000256" key="2">
    <source>
        <dbReference type="ARBA" id="ARBA00022478"/>
    </source>
</evidence>
<dbReference type="InterPro" id="IPR036603">
    <property type="entry name" value="RBP11-like"/>
</dbReference>
<comment type="subcellular location">
    <subcellularLocation>
        <location evidence="1">Virion</location>
    </subcellularLocation>
</comment>
<dbReference type="GO" id="GO:0044423">
    <property type="term" value="C:virion component"/>
    <property type="evidence" value="ECO:0007669"/>
    <property type="project" value="UniProtKB-KW"/>
</dbReference>
<dbReference type="InterPro" id="IPR011263">
    <property type="entry name" value="DNA-dir_RNA_pol_RpoA/D/Rpb3"/>
</dbReference>
<dbReference type="SUPFAM" id="SSF55257">
    <property type="entry name" value="RBP11-like subunits of RNA polymerase"/>
    <property type="match status" value="2"/>
</dbReference>
<reference evidence="6" key="1">
    <citation type="journal article" date="2020" name="Nature">
        <title>Giant virus diversity and host interactions through global metagenomics.</title>
        <authorList>
            <person name="Schulz F."/>
            <person name="Roux S."/>
            <person name="Paez-Espino D."/>
            <person name="Jungbluth S."/>
            <person name="Walsh D.A."/>
            <person name="Denef V.J."/>
            <person name="McMahon K.D."/>
            <person name="Konstantinidis K.T."/>
            <person name="Eloe-Fadrosh E.A."/>
            <person name="Kyrpides N.C."/>
            <person name="Woyke T."/>
        </authorList>
    </citation>
    <scope>NUCLEOTIDE SEQUENCE</scope>
    <source>
        <strain evidence="6">GVMAG-M-3300023174-92</strain>
    </source>
</reference>
<dbReference type="InterPro" id="IPR050518">
    <property type="entry name" value="Rpo3/RPB3_RNA_Pol_subunit"/>
</dbReference>
<name>A0A6C0DWW9_9ZZZZ</name>
<keyword evidence="3" id="KW-0946">Virion</keyword>
<evidence type="ECO:0000256" key="1">
    <source>
        <dbReference type="ARBA" id="ARBA00004328"/>
    </source>
</evidence>
<keyword evidence="2" id="KW-0240">DNA-directed RNA polymerase</keyword>
<proteinExistence type="predicted"/>
<dbReference type="GO" id="GO:0046983">
    <property type="term" value="F:protein dimerization activity"/>
    <property type="evidence" value="ECO:0007669"/>
    <property type="project" value="InterPro"/>
</dbReference>
<dbReference type="SMART" id="SM00662">
    <property type="entry name" value="RPOLD"/>
    <property type="match status" value="1"/>
</dbReference>
<dbReference type="GO" id="GO:0006351">
    <property type="term" value="P:DNA-templated transcription"/>
    <property type="evidence" value="ECO:0007669"/>
    <property type="project" value="InterPro"/>
</dbReference>
<evidence type="ECO:0000313" key="6">
    <source>
        <dbReference type="EMBL" id="QHT21347.1"/>
    </source>
</evidence>
<dbReference type="AlphaFoldDB" id="A0A6C0DWW9"/>
<evidence type="ECO:0000259" key="5">
    <source>
        <dbReference type="SMART" id="SM00662"/>
    </source>
</evidence>
<dbReference type="InterPro" id="IPR009025">
    <property type="entry name" value="RBP11-like_dimer"/>
</dbReference>
<dbReference type="Pfam" id="PF01193">
    <property type="entry name" value="RNA_pol_L"/>
    <property type="match status" value="1"/>
</dbReference>
<dbReference type="GO" id="GO:0003899">
    <property type="term" value="F:DNA-directed RNA polymerase activity"/>
    <property type="evidence" value="ECO:0007669"/>
    <property type="project" value="InterPro"/>
</dbReference>
<evidence type="ECO:0000256" key="3">
    <source>
        <dbReference type="ARBA" id="ARBA00022844"/>
    </source>
</evidence>
<keyword evidence="4" id="KW-0804">Transcription</keyword>
<accession>A0A6C0DWW9</accession>
<sequence>MNPVLNHASEHRDLYQFTISGINVSLANSIRRTILNDIPTVVLDTTHHPDDEPCKIEVNTGRLHNEIVKQRLGCIPVHIADAKEMGTFPGEYILVIDEKNDTDTIQMITTEHFKIQHKESGKFMAREEVRTIFPPDPLSHDYIDFVRLRPKIGDSIPGEQIKLTCRFMIGTAKMDGMYNVVSKCTYGYTPDREKADEVWSQIQHRLVEEDTPKDEIEYQKRNFYLLDAQRHYKPDSYDFQIQTIGVFENRDLVKKACNILRTRLLEMHKNLESDIVPIKTSLTTVENSYDVVLIDEDYTLGKVIEYILYAKYYMGEENLSFCGYKKFHPHDTESTVRVAYKEPTEKTILKQHLRDICMTGAEIFEKIFSFF</sequence>
<protein>
    <recommendedName>
        <fullName evidence="5">DNA-directed RNA polymerase RpoA/D/Rpb3-type domain-containing protein</fullName>
    </recommendedName>
</protein>
<dbReference type="Gene3D" id="3.30.1360.10">
    <property type="entry name" value="RNA polymerase, RBP11-like subunit"/>
    <property type="match status" value="2"/>
</dbReference>
<dbReference type="PANTHER" id="PTHR11800">
    <property type="entry name" value="DNA-DIRECTED RNA POLYMERASE"/>
    <property type="match status" value="1"/>
</dbReference>
<dbReference type="InterPro" id="IPR036643">
    <property type="entry name" value="RNApol_insert_sf"/>
</dbReference>
<dbReference type="Pfam" id="PF13656">
    <property type="entry name" value="RNA_pol_L_2"/>
    <property type="match status" value="1"/>
</dbReference>
<feature type="domain" description="DNA-directed RNA polymerase RpoA/D/Rpb3-type" evidence="5">
    <location>
        <begin position="14"/>
        <end position="270"/>
    </location>
</feature>
<dbReference type="Gene3D" id="2.170.120.12">
    <property type="entry name" value="DNA-directed RNA polymerase, insert domain"/>
    <property type="match status" value="1"/>
</dbReference>
<dbReference type="PANTHER" id="PTHR11800:SF2">
    <property type="entry name" value="DNA-DIRECTED RNA POLYMERASE II SUBUNIT RPB3"/>
    <property type="match status" value="1"/>
</dbReference>
<dbReference type="GO" id="GO:0000428">
    <property type="term" value="C:DNA-directed RNA polymerase complex"/>
    <property type="evidence" value="ECO:0007669"/>
    <property type="project" value="UniProtKB-KW"/>
</dbReference>